<evidence type="ECO:0000313" key="2">
    <source>
        <dbReference type="Proteomes" id="UP000823661"/>
    </source>
</evidence>
<reference evidence="1" key="2">
    <citation type="journal article" date="2021" name="PeerJ">
        <title>Extensive microbial diversity within the chicken gut microbiome revealed by metagenomics and culture.</title>
        <authorList>
            <person name="Gilroy R."/>
            <person name="Ravi A."/>
            <person name="Getino M."/>
            <person name="Pursley I."/>
            <person name="Horton D.L."/>
            <person name="Alikhan N.F."/>
            <person name="Baker D."/>
            <person name="Gharbi K."/>
            <person name="Hall N."/>
            <person name="Watson M."/>
            <person name="Adriaenssens E.M."/>
            <person name="Foster-Nyarko E."/>
            <person name="Jarju S."/>
            <person name="Secka A."/>
            <person name="Antonio M."/>
            <person name="Oren A."/>
            <person name="Chaudhuri R.R."/>
            <person name="La Ragione R."/>
            <person name="Hildebrand F."/>
            <person name="Pallen M.J."/>
        </authorList>
    </citation>
    <scope>NUCLEOTIDE SEQUENCE</scope>
    <source>
        <strain evidence="1">B1-20833</strain>
    </source>
</reference>
<name>A0A9D9EWD1_9BACT</name>
<dbReference type="EMBL" id="JADIMI010000008">
    <property type="protein sequence ID" value="MBO8451374.1"/>
    <property type="molecule type" value="Genomic_DNA"/>
</dbReference>
<gene>
    <name evidence="1" type="ORF">IAC06_00615</name>
</gene>
<evidence type="ECO:0000313" key="1">
    <source>
        <dbReference type="EMBL" id="MBO8451374.1"/>
    </source>
</evidence>
<proteinExistence type="predicted"/>
<sequence length="162" mass="19046">MTLKELISKVDFESLVPFIEKTEEKHLDSIYEYREAYDILRNMKPSENFKGEATVGWSGKGYGDKQWIGVFHLDGDDWEDALDKEIVIGKNVNLPIEEIAAKCLWEITYYGFTPEHEGFECILGRKIRDIRYLTDTVDMTSDLLQVRTFMGKFHYLWQDVFQ</sequence>
<dbReference type="Proteomes" id="UP000823661">
    <property type="component" value="Unassembled WGS sequence"/>
</dbReference>
<protein>
    <submittedName>
        <fullName evidence="1">Uncharacterized protein</fullName>
    </submittedName>
</protein>
<comment type="caution">
    <text evidence="1">The sequence shown here is derived from an EMBL/GenBank/DDBJ whole genome shotgun (WGS) entry which is preliminary data.</text>
</comment>
<dbReference type="AlphaFoldDB" id="A0A9D9EWD1"/>
<organism evidence="1 2">
    <name type="scientific">Candidatus Cryptobacteroides intestinavium</name>
    <dbReference type="NCBI Taxonomy" id="2840766"/>
    <lineage>
        <taxon>Bacteria</taxon>
        <taxon>Pseudomonadati</taxon>
        <taxon>Bacteroidota</taxon>
        <taxon>Bacteroidia</taxon>
        <taxon>Bacteroidales</taxon>
        <taxon>Candidatus Cryptobacteroides</taxon>
    </lineage>
</organism>
<accession>A0A9D9EWD1</accession>
<reference evidence="1" key="1">
    <citation type="submission" date="2020-10" db="EMBL/GenBank/DDBJ databases">
        <authorList>
            <person name="Gilroy R."/>
        </authorList>
    </citation>
    <scope>NUCLEOTIDE SEQUENCE</scope>
    <source>
        <strain evidence="1">B1-20833</strain>
    </source>
</reference>